<evidence type="ECO:0000259" key="1">
    <source>
        <dbReference type="Pfam" id="PF01048"/>
    </source>
</evidence>
<accession>A0A6V8LLW7</accession>
<comment type="caution">
    <text evidence="4">The sequence shown here is derived from an EMBL/GenBank/DDBJ whole genome shotgun (WGS) entry which is preliminary data.</text>
</comment>
<evidence type="ECO:0000259" key="3">
    <source>
        <dbReference type="Pfam" id="PF20028"/>
    </source>
</evidence>
<evidence type="ECO:0000313" key="5">
    <source>
        <dbReference type="Proteomes" id="UP000482960"/>
    </source>
</evidence>
<feature type="domain" description="Nucleoside phosphorylase" evidence="1">
    <location>
        <begin position="47"/>
        <end position="253"/>
    </location>
</feature>
<dbReference type="InterPro" id="IPR045555">
    <property type="entry name" value="VMAP-M0"/>
</dbReference>
<dbReference type="PANTHER" id="PTHR47705">
    <property type="entry name" value="AGAP000321-PA"/>
    <property type="match status" value="1"/>
</dbReference>
<name>A0A6V8LLW7_9ACTN</name>
<keyword evidence="5" id="KW-1185">Reference proteome</keyword>
<organism evidence="4 5">
    <name type="scientific">Phytohabitans rumicis</name>
    <dbReference type="NCBI Taxonomy" id="1076125"/>
    <lineage>
        <taxon>Bacteria</taxon>
        <taxon>Bacillati</taxon>
        <taxon>Actinomycetota</taxon>
        <taxon>Actinomycetes</taxon>
        <taxon>Micromonosporales</taxon>
        <taxon>Micromonosporaceae</taxon>
    </lineage>
</organism>
<dbReference type="GO" id="GO:0003824">
    <property type="term" value="F:catalytic activity"/>
    <property type="evidence" value="ECO:0007669"/>
    <property type="project" value="InterPro"/>
</dbReference>
<dbReference type="Pfam" id="PF01048">
    <property type="entry name" value="PNP_UDP_1"/>
    <property type="match status" value="1"/>
</dbReference>
<dbReference type="InterPro" id="IPR035994">
    <property type="entry name" value="Nucleoside_phosphorylase_sf"/>
</dbReference>
<reference evidence="4 5" key="1">
    <citation type="submission" date="2020-03" db="EMBL/GenBank/DDBJ databases">
        <title>Whole genome shotgun sequence of Phytohabitans rumicis NBRC 108638.</title>
        <authorList>
            <person name="Komaki H."/>
            <person name="Tamura T."/>
        </authorList>
    </citation>
    <scope>NUCLEOTIDE SEQUENCE [LARGE SCALE GENOMIC DNA]</scope>
    <source>
        <strain evidence="4 5">NBRC 108638</strain>
    </source>
</reference>
<dbReference type="EMBL" id="BLPG01000001">
    <property type="protein sequence ID" value="GFJ95087.1"/>
    <property type="molecule type" value="Genomic_DNA"/>
</dbReference>
<dbReference type="SUPFAM" id="SSF53167">
    <property type="entry name" value="Purine and uridine phosphorylases"/>
    <property type="match status" value="1"/>
</dbReference>
<feature type="domain" description="vWA-MoxR associated protein C-terminal" evidence="3">
    <location>
        <begin position="434"/>
        <end position="665"/>
    </location>
</feature>
<gene>
    <name evidence="4" type="ORF">Prum_087290</name>
</gene>
<dbReference type="Pfam" id="PF19916">
    <property type="entry name" value="VMAP-M0"/>
    <property type="match status" value="1"/>
</dbReference>
<dbReference type="InterPro" id="IPR045450">
    <property type="entry name" value="VMAP_C"/>
</dbReference>
<dbReference type="InterPro" id="IPR000845">
    <property type="entry name" value="Nucleoside_phosphorylase_d"/>
</dbReference>
<dbReference type="AlphaFoldDB" id="A0A6V8LLW7"/>
<feature type="domain" description="vWA-MoxR associated protein middle region 0" evidence="2">
    <location>
        <begin position="296"/>
        <end position="396"/>
    </location>
</feature>
<dbReference type="Pfam" id="PF20028">
    <property type="entry name" value="VMAP-C"/>
    <property type="match status" value="1"/>
</dbReference>
<dbReference type="PANTHER" id="PTHR47705:SF1">
    <property type="entry name" value="PNP_UDP_1 DOMAIN-CONTAINING PROTEIN"/>
    <property type="match status" value="1"/>
</dbReference>
<dbReference type="GO" id="GO:0009116">
    <property type="term" value="P:nucleoside metabolic process"/>
    <property type="evidence" value="ECO:0007669"/>
    <property type="project" value="InterPro"/>
</dbReference>
<reference evidence="4 5" key="2">
    <citation type="submission" date="2020-03" db="EMBL/GenBank/DDBJ databases">
        <authorList>
            <person name="Ichikawa N."/>
            <person name="Kimura A."/>
            <person name="Kitahashi Y."/>
            <person name="Uohara A."/>
        </authorList>
    </citation>
    <scope>NUCLEOTIDE SEQUENCE [LARGE SCALE GENOMIC DNA]</scope>
    <source>
        <strain evidence="4 5">NBRC 108638</strain>
    </source>
</reference>
<sequence>MSALLRDAVVVRVDDDPHDYRIGHLDSIDPNRPHRVALTTMALDNTRNAATTCTDLLRTFPSIRCVLLTGIAGGVPAPQHPERHVRLGDVVVPVSGVVDYGHTRERAGVAEPRRPLGGLSMAMLRAVRRIQQSAYTGAPPAWQEWLLPAREQPMATFARPPATTDQLHAGDNMIDHPAPAASGHVDGEPKIHYGRIGCADVLQMDEKRRDDLATRHEVLAFEMESAGVAASATSRGVEWFMVRGVVDYCDRHKTDRWHPYASLTAAGFTRRLLADCRPFPVWRTVTGSGVIALMSDQQADRLVALLDEAPPLDLPRLWRAAVGNAVPMPAAPPDNVTDLFHHLLGVNANAENLPPALAAAEEVATHCDSRLASRIRDCVDQVALQLQIVEAVRRRRGLAGPRAQPQPPDPAPAAPIRPCLLIQIERDGIDQQACEVRYWIQRRSDSWDPEPGEPRRTTFQRVERVMQEAIRHAESVWRDGQGPFEIELLLPTDLLHEAVEWWRTELEEPAPTPLCLDYPIVVRSLDRMRATFRHRVWADRWKALWRPPARHRLYWGRPATDDSLDQWNAVLRTDTEITTVSLGTSPERSEGGAELRSALNAGVPVILWDRRVPLDSSTIRLIEKLAEDEPELLRDRLAELRRAAATAADQPHHPGRHLALLWDDPERTVYEGPRS</sequence>
<dbReference type="RefSeq" id="WP_173082508.1">
    <property type="nucleotide sequence ID" value="NZ_BAABJB010000022.1"/>
</dbReference>
<dbReference type="Proteomes" id="UP000482960">
    <property type="component" value="Unassembled WGS sequence"/>
</dbReference>
<dbReference type="Gene3D" id="3.40.50.1580">
    <property type="entry name" value="Nucleoside phosphorylase domain"/>
    <property type="match status" value="1"/>
</dbReference>
<proteinExistence type="predicted"/>
<protein>
    <submittedName>
        <fullName evidence="4">Uncharacterized protein</fullName>
    </submittedName>
</protein>
<evidence type="ECO:0000313" key="4">
    <source>
        <dbReference type="EMBL" id="GFJ95087.1"/>
    </source>
</evidence>
<evidence type="ECO:0000259" key="2">
    <source>
        <dbReference type="Pfam" id="PF19916"/>
    </source>
</evidence>